<accession>A0AAD3Y334</accession>
<evidence type="ECO:0008006" key="5">
    <source>
        <dbReference type="Google" id="ProtNLM"/>
    </source>
</evidence>
<gene>
    <name evidence="3" type="ORF">Nepgr_027583</name>
</gene>
<organism evidence="3 4">
    <name type="scientific">Nepenthes gracilis</name>
    <name type="common">Slender pitcher plant</name>
    <dbReference type="NCBI Taxonomy" id="150966"/>
    <lineage>
        <taxon>Eukaryota</taxon>
        <taxon>Viridiplantae</taxon>
        <taxon>Streptophyta</taxon>
        <taxon>Embryophyta</taxon>
        <taxon>Tracheophyta</taxon>
        <taxon>Spermatophyta</taxon>
        <taxon>Magnoliopsida</taxon>
        <taxon>eudicotyledons</taxon>
        <taxon>Gunneridae</taxon>
        <taxon>Pentapetalae</taxon>
        <taxon>Caryophyllales</taxon>
        <taxon>Nepenthaceae</taxon>
        <taxon>Nepenthes</taxon>
    </lineage>
</organism>
<dbReference type="Proteomes" id="UP001279734">
    <property type="component" value="Unassembled WGS sequence"/>
</dbReference>
<sequence>MSDRSTYKFTIQNKDVRTTVVSTGSELDKSLGKLLSTIGAERHMKRLVGINIQKVYTPLESGKLRDKVAVLTLCSGLSCLVIHLLHFRTIPSSIAAFFELPDISFVGVGIKHCVDALERDYGIGCRNAIDLGQLVSINKEEPKLSALGLGDLAYEAGLFNVGVTAPGAAFSDWGADRLNSEQIKSATTTAFMAFLSGNRLLGGMLPSSVS</sequence>
<name>A0AAD3Y334_NEPGR</name>
<evidence type="ECO:0000256" key="2">
    <source>
        <dbReference type="ARBA" id="ARBA00022801"/>
    </source>
</evidence>
<dbReference type="PANTHER" id="PTHR13620:SF105">
    <property type="entry name" value="OS01G0737700 PROTEIN"/>
    <property type="match status" value="1"/>
</dbReference>
<evidence type="ECO:0000256" key="1">
    <source>
        <dbReference type="ARBA" id="ARBA00022722"/>
    </source>
</evidence>
<evidence type="ECO:0000313" key="3">
    <source>
        <dbReference type="EMBL" id="GMH25740.1"/>
    </source>
</evidence>
<evidence type="ECO:0000313" key="4">
    <source>
        <dbReference type="Proteomes" id="UP001279734"/>
    </source>
</evidence>
<dbReference type="SUPFAM" id="SSF53098">
    <property type="entry name" value="Ribonuclease H-like"/>
    <property type="match status" value="1"/>
</dbReference>
<dbReference type="AlphaFoldDB" id="A0AAD3Y334"/>
<dbReference type="GO" id="GO:0003676">
    <property type="term" value="F:nucleic acid binding"/>
    <property type="evidence" value="ECO:0007669"/>
    <property type="project" value="InterPro"/>
</dbReference>
<reference evidence="3" key="1">
    <citation type="submission" date="2023-05" db="EMBL/GenBank/DDBJ databases">
        <title>Nepenthes gracilis genome sequencing.</title>
        <authorList>
            <person name="Fukushima K."/>
        </authorList>
    </citation>
    <scope>NUCLEOTIDE SEQUENCE</scope>
    <source>
        <strain evidence="3">SING2019-196</strain>
    </source>
</reference>
<dbReference type="Gene3D" id="3.30.420.10">
    <property type="entry name" value="Ribonuclease H-like superfamily/Ribonuclease H"/>
    <property type="match status" value="1"/>
</dbReference>
<dbReference type="PANTHER" id="PTHR13620">
    <property type="entry name" value="3-5 EXONUCLEASE"/>
    <property type="match status" value="1"/>
</dbReference>
<dbReference type="InterPro" id="IPR051132">
    <property type="entry name" value="3-5_Exonuclease_domain"/>
</dbReference>
<dbReference type="EMBL" id="BSYO01000030">
    <property type="protein sequence ID" value="GMH25740.1"/>
    <property type="molecule type" value="Genomic_DNA"/>
</dbReference>
<protein>
    <recommendedName>
        <fullName evidence="5">3'-5' exonuclease domain-containing protein</fullName>
    </recommendedName>
</protein>
<dbReference type="GO" id="GO:0008408">
    <property type="term" value="F:3'-5' exonuclease activity"/>
    <property type="evidence" value="ECO:0007669"/>
    <property type="project" value="TreeGrafter"/>
</dbReference>
<keyword evidence="4" id="KW-1185">Reference proteome</keyword>
<comment type="caution">
    <text evidence="3">The sequence shown here is derived from an EMBL/GenBank/DDBJ whole genome shotgun (WGS) entry which is preliminary data.</text>
</comment>
<dbReference type="GO" id="GO:0005634">
    <property type="term" value="C:nucleus"/>
    <property type="evidence" value="ECO:0007669"/>
    <property type="project" value="TreeGrafter"/>
</dbReference>
<dbReference type="GO" id="GO:0005737">
    <property type="term" value="C:cytoplasm"/>
    <property type="evidence" value="ECO:0007669"/>
    <property type="project" value="TreeGrafter"/>
</dbReference>
<dbReference type="InterPro" id="IPR036397">
    <property type="entry name" value="RNaseH_sf"/>
</dbReference>
<proteinExistence type="predicted"/>
<keyword evidence="1" id="KW-0540">Nuclease</keyword>
<dbReference type="InterPro" id="IPR012337">
    <property type="entry name" value="RNaseH-like_sf"/>
</dbReference>
<keyword evidence="2" id="KW-0378">Hydrolase</keyword>